<sequence>MVSFLEEQTGAITEYSEVLVRRLIEKITIFDEKMTVKFKSGPGIDVDA</sequence>
<dbReference type="STRING" id="887929.HMP0721_0902"/>
<dbReference type="Proteomes" id="UP000004754">
    <property type="component" value="Unassembled WGS sequence"/>
</dbReference>
<dbReference type="eggNOG" id="ENOG502ZTV8">
    <property type="taxonomic scope" value="Bacteria"/>
</dbReference>
<evidence type="ECO:0000313" key="1">
    <source>
        <dbReference type="EMBL" id="EFV02136.1"/>
    </source>
</evidence>
<name>E6MFL9_9FIRM</name>
<protein>
    <submittedName>
        <fullName evidence="1">Uncharacterized protein</fullName>
    </submittedName>
</protein>
<proteinExistence type="predicted"/>
<evidence type="ECO:0000313" key="2">
    <source>
        <dbReference type="Proteomes" id="UP000004754"/>
    </source>
</evidence>
<gene>
    <name evidence="1" type="ORF">HMP0721_0902</name>
</gene>
<dbReference type="HOGENOM" id="CLU_213121_2_0_9"/>
<keyword evidence="2" id="KW-1185">Reference proteome</keyword>
<reference evidence="1 2" key="1">
    <citation type="submission" date="2010-12" db="EMBL/GenBank/DDBJ databases">
        <authorList>
            <person name="Muzny D."/>
            <person name="Qin X."/>
            <person name="Deng J."/>
            <person name="Jiang H."/>
            <person name="Liu Y."/>
            <person name="Qu J."/>
            <person name="Song X.-Z."/>
            <person name="Zhang L."/>
            <person name="Thornton R."/>
            <person name="Coyle M."/>
            <person name="Francisco L."/>
            <person name="Jackson L."/>
            <person name="Javaid M."/>
            <person name="Korchina V."/>
            <person name="Kovar C."/>
            <person name="Mata R."/>
            <person name="Mathew T."/>
            <person name="Ngo R."/>
            <person name="Nguyen L."/>
            <person name="Nguyen N."/>
            <person name="Okwuonu G."/>
            <person name="Ongeri F."/>
            <person name="Pham C."/>
            <person name="Simmons D."/>
            <person name="Wilczek-Boney K."/>
            <person name="Hale W."/>
            <person name="Jakkamsetti A."/>
            <person name="Pham P."/>
            <person name="Ruth R."/>
            <person name="San Lucas F."/>
            <person name="Warren J."/>
            <person name="Zhang J."/>
            <person name="Zhao Z."/>
            <person name="Zhou C."/>
            <person name="Zhu D."/>
            <person name="Lee S."/>
            <person name="Bess C."/>
            <person name="Blankenburg K."/>
            <person name="Forbes L."/>
            <person name="Fu Q."/>
            <person name="Gubbala S."/>
            <person name="Hirani K."/>
            <person name="Jayaseelan J.C."/>
            <person name="Lara F."/>
            <person name="Munidasa M."/>
            <person name="Palculict T."/>
            <person name="Patil S."/>
            <person name="Pu L.-L."/>
            <person name="Saada N."/>
            <person name="Tang L."/>
            <person name="Weissenberger G."/>
            <person name="Zhu Y."/>
            <person name="Hemphill L."/>
            <person name="Shang Y."/>
            <person name="Youmans B."/>
            <person name="Ayvaz T."/>
            <person name="Ross M."/>
            <person name="Santibanez J."/>
            <person name="Aqrawi P."/>
            <person name="Gross S."/>
            <person name="Joshi V."/>
            <person name="Fowler G."/>
            <person name="Nazareth L."/>
            <person name="Reid J."/>
            <person name="Worley K."/>
            <person name="Petrosino J."/>
            <person name="Highlander S."/>
            <person name="Gibbs R."/>
        </authorList>
    </citation>
    <scope>NUCLEOTIDE SEQUENCE [LARGE SCALE GENOMIC DNA]</scope>
    <source>
        <strain evidence="1 2">ATCC 23263</strain>
    </source>
</reference>
<organism evidence="1 2">
    <name type="scientific">Pseudoramibacter alactolyticus ATCC 23263</name>
    <dbReference type="NCBI Taxonomy" id="887929"/>
    <lineage>
        <taxon>Bacteria</taxon>
        <taxon>Bacillati</taxon>
        <taxon>Bacillota</taxon>
        <taxon>Clostridia</taxon>
        <taxon>Eubacteriales</taxon>
        <taxon>Eubacteriaceae</taxon>
        <taxon>Pseudoramibacter</taxon>
    </lineage>
</organism>
<dbReference type="AlphaFoldDB" id="E6MFL9"/>
<dbReference type="EMBL" id="AEQN01000014">
    <property type="protein sequence ID" value="EFV02136.1"/>
    <property type="molecule type" value="Genomic_DNA"/>
</dbReference>
<comment type="caution">
    <text evidence="1">The sequence shown here is derived from an EMBL/GenBank/DDBJ whole genome shotgun (WGS) entry which is preliminary data.</text>
</comment>
<accession>E6MFL9</accession>